<accession>A0ABP4J9X5</accession>
<dbReference type="RefSeq" id="WP_343916195.1">
    <property type="nucleotide sequence ID" value="NZ_BAAAKK010000001.1"/>
</dbReference>
<evidence type="ECO:0008006" key="3">
    <source>
        <dbReference type="Google" id="ProtNLM"/>
    </source>
</evidence>
<reference evidence="2" key="1">
    <citation type="journal article" date="2019" name="Int. J. Syst. Evol. Microbiol.">
        <title>The Global Catalogue of Microorganisms (GCM) 10K type strain sequencing project: providing services to taxonomists for standard genome sequencing and annotation.</title>
        <authorList>
            <consortium name="The Broad Institute Genomics Platform"/>
            <consortium name="The Broad Institute Genome Sequencing Center for Infectious Disease"/>
            <person name="Wu L."/>
            <person name="Ma J."/>
        </authorList>
    </citation>
    <scope>NUCLEOTIDE SEQUENCE [LARGE SCALE GENOMIC DNA]</scope>
    <source>
        <strain evidence="2">JCM 12398</strain>
    </source>
</reference>
<gene>
    <name evidence="1" type="ORF">GCM10009640_00640</name>
</gene>
<proteinExistence type="predicted"/>
<evidence type="ECO:0000313" key="2">
    <source>
        <dbReference type="Proteomes" id="UP001501266"/>
    </source>
</evidence>
<protein>
    <recommendedName>
        <fullName evidence="3">Bacteriocin biosynthesis cyclodehydratase domain-containing protein</fullName>
    </recommendedName>
</protein>
<sequence>MLRLDPHLAVFRTAPDRIAIGAQTPIAELDADEPTLRGIAALTRGVVRRELEHLLGDEPAAALLLAVEPALEAAPPALPVLVRGRIPLAAALHRAVRQAEHPRPLGRRAPGDGVIVPVAAWRLPEAETERLLAAGDAHLPVVVGDVWVQVGPFVPAGARCPRCLVPDPPLLLPGHLTPAPSAIATAQSVVTVLGALRRASDGELPAGWTARIRQRDAAVTAVRRSRARCQHRSQPGTEMAA</sequence>
<keyword evidence="2" id="KW-1185">Reference proteome</keyword>
<name>A0ABP4J9X5_9MICO</name>
<evidence type="ECO:0000313" key="1">
    <source>
        <dbReference type="EMBL" id="GAA1417099.1"/>
    </source>
</evidence>
<comment type="caution">
    <text evidence="1">The sequence shown here is derived from an EMBL/GenBank/DDBJ whole genome shotgun (WGS) entry which is preliminary data.</text>
</comment>
<dbReference type="EMBL" id="BAAAKK010000001">
    <property type="protein sequence ID" value="GAA1417099.1"/>
    <property type="molecule type" value="Genomic_DNA"/>
</dbReference>
<organism evidence="1 2">
    <name type="scientific">Agrococcus citreus</name>
    <dbReference type="NCBI Taxonomy" id="84643"/>
    <lineage>
        <taxon>Bacteria</taxon>
        <taxon>Bacillati</taxon>
        <taxon>Actinomycetota</taxon>
        <taxon>Actinomycetes</taxon>
        <taxon>Micrococcales</taxon>
        <taxon>Microbacteriaceae</taxon>
        <taxon>Agrococcus</taxon>
    </lineage>
</organism>
<dbReference type="Proteomes" id="UP001501266">
    <property type="component" value="Unassembled WGS sequence"/>
</dbReference>